<protein>
    <submittedName>
        <fullName evidence="2">Uncharacterized protein</fullName>
    </submittedName>
</protein>
<dbReference type="EMBL" id="CP123872">
    <property type="protein sequence ID" value="WND01519.1"/>
    <property type="molecule type" value="Genomic_DNA"/>
</dbReference>
<sequence length="137" mass="15334">MKKYALDVIIAYIVFFALWSGYGMVFMDKFEPMMAVMHPMGHMNQNVVIVLHLIQTLAMLWIWHNGVGSNDVKKGVMFGVVYGILIGATDMIWFYGLIELPQDPKTVQFVGHVVISAVVGAVLAKLYQSPDKAIDDL</sequence>
<name>A0AA52EFD6_9PROT</name>
<keyword evidence="1" id="KW-0812">Transmembrane</keyword>
<keyword evidence="1" id="KW-0472">Membrane</keyword>
<dbReference type="RefSeq" id="WP_310797347.1">
    <property type="nucleotide sequence ID" value="NZ_CP123872.1"/>
</dbReference>
<feature type="transmembrane region" description="Helical" evidence="1">
    <location>
        <begin position="6"/>
        <end position="26"/>
    </location>
</feature>
<keyword evidence="1" id="KW-1133">Transmembrane helix</keyword>
<feature type="transmembrane region" description="Helical" evidence="1">
    <location>
        <begin position="76"/>
        <end position="97"/>
    </location>
</feature>
<dbReference type="KEGG" id="tmk:QGN29_08090"/>
<gene>
    <name evidence="2" type="ORF">QGN29_08090</name>
</gene>
<dbReference type="AlphaFoldDB" id="A0AA52EFD6"/>
<organism evidence="2 3">
    <name type="scientific">Temperatibacter marinus</name>
    <dbReference type="NCBI Taxonomy" id="1456591"/>
    <lineage>
        <taxon>Bacteria</taxon>
        <taxon>Pseudomonadati</taxon>
        <taxon>Pseudomonadota</taxon>
        <taxon>Alphaproteobacteria</taxon>
        <taxon>Kordiimonadales</taxon>
        <taxon>Temperatibacteraceae</taxon>
        <taxon>Temperatibacter</taxon>
    </lineage>
</organism>
<keyword evidence="3" id="KW-1185">Reference proteome</keyword>
<proteinExistence type="predicted"/>
<feature type="transmembrane region" description="Helical" evidence="1">
    <location>
        <begin position="109"/>
        <end position="127"/>
    </location>
</feature>
<accession>A0AA52EFD6</accession>
<reference evidence="2" key="1">
    <citation type="submission" date="2023-04" db="EMBL/GenBank/DDBJ databases">
        <title>Complete genome sequence of Temperatibacter marinus.</title>
        <authorList>
            <person name="Rong J.-C."/>
            <person name="Yi M.-L."/>
            <person name="Zhao Q."/>
        </authorList>
    </citation>
    <scope>NUCLEOTIDE SEQUENCE</scope>
    <source>
        <strain evidence="2">NBRC 110045</strain>
    </source>
</reference>
<evidence type="ECO:0000313" key="3">
    <source>
        <dbReference type="Proteomes" id="UP001268683"/>
    </source>
</evidence>
<evidence type="ECO:0000256" key="1">
    <source>
        <dbReference type="SAM" id="Phobius"/>
    </source>
</evidence>
<dbReference type="Proteomes" id="UP001268683">
    <property type="component" value="Chromosome"/>
</dbReference>
<evidence type="ECO:0000313" key="2">
    <source>
        <dbReference type="EMBL" id="WND01519.1"/>
    </source>
</evidence>
<feature type="transmembrane region" description="Helical" evidence="1">
    <location>
        <begin position="47"/>
        <end position="64"/>
    </location>
</feature>